<proteinExistence type="predicted"/>
<dbReference type="Pfam" id="PF11518">
    <property type="entry name" value="DUF3221"/>
    <property type="match status" value="1"/>
</dbReference>
<name>A0ABU9DP39_9BACL</name>
<keyword evidence="2" id="KW-1185">Reference proteome</keyword>
<protein>
    <submittedName>
        <fullName evidence="1">DUF3221 domain-containing protein</fullName>
    </submittedName>
</protein>
<sequence>MQQLIALLAAAGIWLWSIAPAAQDGIISSEAVPPQAPKSAPAPVPLPAPILGPGGQIRQPGNRLAGLENKVGEARHMLKEKHAVVLMTSALEQDRIYVTVRRLGELDRQLTEEEMNTLKEVLKGALFEAVGQSFPLEIEVWELNENNTLTGTIREVDSDRKRILVVNEQRTDSRGNPDAYWAKLDEDGQVKGSGGAGSIGWEELRVGQKVKVWHHGYIATSYPGQTLALKIEAVDAP</sequence>
<comment type="caution">
    <text evidence="1">The sequence shown here is derived from an EMBL/GenBank/DDBJ whole genome shotgun (WGS) entry which is preliminary data.</text>
</comment>
<dbReference type="Proteomes" id="UP001469365">
    <property type="component" value="Unassembled WGS sequence"/>
</dbReference>
<dbReference type="RefSeq" id="WP_341417778.1">
    <property type="nucleotide sequence ID" value="NZ_JBBPCC010000016.1"/>
</dbReference>
<evidence type="ECO:0000313" key="2">
    <source>
        <dbReference type="Proteomes" id="UP001469365"/>
    </source>
</evidence>
<gene>
    <name evidence="1" type="ORF">WMW72_22275</name>
</gene>
<dbReference type="InterPro" id="IPR021598">
    <property type="entry name" value="DUF3221"/>
</dbReference>
<evidence type="ECO:0000313" key="1">
    <source>
        <dbReference type="EMBL" id="MEK8130637.1"/>
    </source>
</evidence>
<dbReference type="EMBL" id="JBBPCC010000016">
    <property type="protein sequence ID" value="MEK8130637.1"/>
    <property type="molecule type" value="Genomic_DNA"/>
</dbReference>
<organism evidence="1 2">
    <name type="scientific">Paenibacillus filicis</name>
    <dbReference type="NCBI Taxonomy" id="669464"/>
    <lineage>
        <taxon>Bacteria</taxon>
        <taxon>Bacillati</taxon>
        <taxon>Bacillota</taxon>
        <taxon>Bacilli</taxon>
        <taxon>Bacillales</taxon>
        <taxon>Paenibacillaceae</taxon>
        <taxon>Paenibacillus</taxon>
    </lineage>
</organism>
<reference evidence="1 2" key="1">
    <citation type="submission" date="2024-04" db="EMBL/GenBank/DDBJ databases">
        <title>draft genome sequnece of Paenibacillus filicis.</title>
        <authorList>
            <person name="Kim D.-U."/>
        </authorList>
    </citation>
    <scope>NUCLEOTIDE SEQUENCE [LARGE SCALE GENOMIC DNA]</scope>
    <source>
        <strain evidence="1 2">KACC14197</strain>
    </source>
</reference>
<accession>A0ABU9DP39</accession>